<evidence type="ECO:0000256" key="2">
    <source>
        <dbReference type="ARBA" id="ARBA00022801"/>
    </source>
</evidence>
<dbReference type="NCBIfam" id="TIGR01490">
    <property type="entry name" value="HAD-SF-IB-hyp1"/>
    <property type="match status" value="1"/>
</dbReference>
<evidence type="ECO:0000313" key="4">
    <source>
        <dbReference type="EMBL" id="HHL43566.1"/>
    </source>
</evidence>
<evidence type="ECO:0000256" key="3">
    <source>
        <dbReference type="ARBA" id="ARBA00022842"/>
    </source>
</evidence>
<dbReference type="Pfam" id="PF12710">
    <property type="entry name" value="HAD"/>
    <property type="match status" value="1"/>
</dbReference>
<proteinExistence type="predicted"/>
<dbReference type="Proteomes" id="UP000885830">
    <property type="component" value="Unassembled WGS sequence"/>
</dbReference>
<keyword evidence="2 4" id="KW-0378">Hydrolase</keyword>
<dbReference type="InterPro" id="IPR023214">
    <property type="entry name" value="HAD_sf"/>
</dbReference>
<comment type="caution">
    <text evidence="4">The sequence shown here is derived from an EMBL/GenBank/DDBJ whole genome shotgun (WGS) entry which is preliminary data.</text>
</comment>
<name>A0A7C5R4R8_9PROT</name>
<dbReference type="PANTHER" id="PTHR43344">
    <property type="entry name" value="PHOSPHOSERINE PHOSPHATASE"/>
    <property type="match status" value="1"/>
</dbReference>
<protein>
    <submittedName>
        <fullName evidence="4">HAD-IB family hydrolase</fullName>
    </submittedName>
</protein>
<dbReference type="GO" id="GO:0046872">
    <property type="term" value="F:metal ion binding"/>
    <property type="evidence" value="ECO:0007669"/>
    <property type="project" value="UniProtKB-KW"/>
</dbReference>
<dbReference type="Gene3D" id="1.20.1440.100">
    <property type="entry name" value="SG protein - dephosphorylation function"/>
    <property type="match status" value="1"/>
</dbReference>
<organism evidence="4">
    <name type="scientific">Hellea balneolensis</name>
    <dbReference type="NCBI Taxonomy" id="287478"/>
    <lineage>
        <taxon>Bacteria</taxon>
        <taxon>Pseudomonadati</taxon>
        <taxon>Pseudomonadota</taxon>
        <taxon>Alphaproteobacteria</taxon>
        <taxon>Maricaulales</taxon>
        <taxon>Robiginitomaculaceae</taxon>
        <taxon>Hellea</taxon>
    </lineage>
</organism>
<dbReference type="AlphaFoldDB" id="A0A7C5R4R8"/>
<reference evidence="4" key="1">
    <citation type="journal article" date="2020" name="mSystems">
        <title>Genome- and Community-Level Interaction Insights into Carbon Utilization and Element Cycling Functions of Hydrothermarchaeota in Hydrothermal Sediment.</title>
        <authorList>
            <person name="Zhou Z."/>
            <person name="Liu Y."/>
            <person name="Xu W."/>
            <person name="Pan J."/>
            <person name="Luo Z.H."/>
            <person name="Li M."/>
        </authorList>
    </citation>
    <scope>NUCLEOTIDE SEQUENCE [LARGE SCALE GENOMIC DNA]</scope>
    <source>
        <strain evidence="4">HyVt-485</strain>
    </source>
</reference>
<gene>
    <name evidence="4" type="ORF">ENJ42_08115</name>
</gene>
<keyword evidence="1" id="KW-0479">Metal-binding</keyword>
<accession>A0A7C5R4R8</accession>
<sequence length="234" mass="26682">MARKDLQKIVIVDLDETLTKKGTWGRFVTRSIRHQPHKWVPFFLSSLGQQILYMAGIGPREHVKEKMMRWTLSGRSKQDLQAMAEVFAEKEVKDGLRNRSLTVLDRHRKQGARIILASAAVDLICDPIARRLGIDEVVCTKTAYDEHGRLARKLGGQNCYGQGKLELVKAHLEQEPDFTRAGVHITMYSDSRSDLAILQWADVGIAVNPSPRLRKHCEQYGFEIQDWDEEETSA</sequence>
<dbReference type="InterPro" id="IPR050582">
    <property type="entry name" value="HAD-like_SerB"/>
</dbReference>
<dbReference type="GO" id="GO:0016787">
    <property type="term" value="F:hydrolase activity"/>
    <property type="evidence" value="ECO:0007669"/>
    <property type="project" value="UniProtKB-KW"/>
</dbReference>
<keyword evidence="3" id="KW-0460">Magnesium</keyword>
<dbReference type="NCBIfam" id="TIGR01488">
    <property type="entry name" value="HAD-SF-IB"/>
    <property type="match status" value="1"/>
</dbReference>
<dbReference type="EMBL" id="DRMJ01000424">
    <property type="protein sequence ID" value="HHL43566.1"/>
    <property type="molecule type" value="Genomic_DNA"/>
</dbReference>
<dbReference type="Gene3D" id="3.40.50.1000">
    <property type="entry name" value="HAD superfamily/HAD-like"/>
    <property type="match status" value="1"/>
</dbReference>
<dbReference type="InterPro" id="IPR036412">
    <property type="entry name" value="HAD-like_sf"/>
</dbReference>
<evidence type="ECO:0000256" key="1">
    <source>
        <dbReference type="ARBA" id="ARBA00022723"/>
    </source>
</evidence>
<dbReference type="PANTHER" id="PTHR43344:SF13">
    <property type="entry name" value="PHOSPHATASE RV3661-RELATED"/>
    <property type="match status" value="1"/>
</dbReference>
<dbReference type="SUPFAM" id="SSF56784">
    <property type="entry name" value="HAD-like"/>
    <property type="match status" value="1"/>
</dbReference>
<dbReference type="InterPro" id="IPR006385">
    <property type="entry name" value="HAD_hydro_SerB1"/>
</dbReference>